<dbReference type="EMBL" id="SRZB01000022">
    <property type="protein sequence ID" value="TGX98049.1"/>
    <property type="molecule type" value="Genomic_DNA"/>
</dbReference>
<evidence type="ECO:0000313" key="1">
    <source>
        <dbReference type="EMBL" id="TGX98049.1"/>
    </source>
</evidence>
<comment type="caution">
    <text evidence="1">The sequence shown here is derived from an EMBL/GenBank/DDBJ whole genome shotgun (WGS) entry which is preliminary data.</text>
</comment>
<accession>A0AC61QYK4</accession>
<gene>
    <name evidence="1" type="ORF">E5357_10195</name>
</gene>
<organism evidence="1 2">
    <name type="scientific">Hominisplanchenecus murintestinalis</name>
    <dbReference type="NCBI Taxonomy" id="2941517"/>
    <lineage>
        <taxon>Bacteria</taxon>
        <taxon>Bacillati</taxon>
        <taxon>Bacillota</taxon>
        <taxon>Clostridia</taxon>
        <taxon>Lachnospirales</taxon>
        <taxon>Lachnospiraceae</taxon>
        <taxon>Hominisplanchenecus</taxon>
    </lineage>
</organism>
<reference evidence="1" key="1">
    <citation type="submission" date="2019-04" db="EMBL/GenBank/DDBJ databases">
        <title>Microbes associate with the intestines of laboratory mice.</title>
        <authorList>
            <person name="Navarre W."/>
            <person name="Wong E."/>
            <person name="Huang K."/>
            <person name="Tropini C."/>
            <person name="Ng K."/>
            <person name="Yu B."/>
        </authorList>
    </citation>
    <scope>NUCLEOTIDE SEQUENCE</scope>
    <source>
        <strain evidence="1">NM72_1-8</strain>
    </source>
</reference>
<evidence type="ECO:0000313" key="2">
    <source>
        <dbReference type="Proteomes" id="UP000307720"/>
    </source>
</evidence>
<protein>
    <submittedName>
        <fullName evidence="1">Uncharacterized protein</fullName>
    </submittedName>
</protein>
<dbReference type="Proteomes" id="UP000307720">
    <property type="component" value="Unassembled WGS sequence"/>
</dbReference>
<proteinExistence type="predicted"/>
<keyword evidence="2" id="KW-1185">Reference proteome</keyword>
<name>A0AC61QYK4_9FIRM</name>
<sequence length="462" mass="52234">MKKKYILYAVLFFAICLFPVAGLAVPEREEVSENRTRAKAPALKDENGWNPDFLSDAGEWFQDHFGFRQELVTVNALMQGKIFGVSAAGSVIQGTDGWLYYQDSLNDYLGAGLMSDRALFNVAHSLSMMQEYAERQGADFLFTIAPNKNSLYGEHMPYYDSLKVSDEKNMDRIVPWLEKEGVHYAALSQVFAEQEEVLYHKKDSHWNNKGAALAADTLLAALGREHLPYVEAPGETRKDFTGDLDKMLYPLALTPEEEIYYDNDVFAYVGEVESNFDSRITTVNPSAEGSLVMYRDSFGNALLPFLANQYANAYFSRGIPYRMEELSEHRADTVIVERAERFLPEMAENPPQMPAPLMLPEGDISEREGEVSELKAEQQGNYVKLSGVIDRNALETDSRICIEVKGNMYEAFPVSLETEKGHSDSGFVLYLLEKWQQGAEEISVLVQKDDGWQRIYTGRIIL</sequence>